<proteinExistence type="inferred from homology"/>
<comment type="similarity">
    <text evidence="1 6">Belongs to the universal ribosomal protein uS8 family.</text>
</comment>
<dbReference type="GO" id="GO:0003735">
    <property type="term" value="F:structural constituent of ribosome"/>
    <property type="evidence" value="ECO:0007669"/>
    <property type="project" value="InterPro"/>
</dbReference>
<dbReference type="GO" id="GO:0006412">
    <property type="term" value="P:translation"/>
    <property type="evidence" value="ECO:0007669"/>
    <property type="project" value="InterPro"/>
</dbReference>
<sequence length="126" mass="14511">MYQDTLIRIKNGLMRGKQRVKVPYSQFDHSILEKLVETGYLESVQRKGRGVKRIIDIKLKYDDSQPAITDIKFVSRPSRRIYAGYKEIKASHQGFGHFIVSTPDGILSGREAKKKKIGGQILFEIW</sequence>
<dbReference type="InterPro" id="IPR047863">
    <property type="entry name" value="Ribosomal_uS8_CS"/>
</dbReference>
<name>A0A2H0VFC0_9BACT</name>
<dbReference type="Gene3D" id="3.30.1490.10">
    <property type="match status" value="1"/>
</dbReference>
<reference evidence="8" key="1">
    <citation type="submission" date="2017-09" db="EMBL/GenBank/DDBJ databases">
        <title>Depth-based differentiation of microbial function through sediment-hosted aquifers and enrichment of novel symbionts in the deep terrestrial subsurface.</title>
        <authorList>
            <person name="Probst A.J."/>
            <person name="Ladd B."/>
            <person name="Jarett J.K."/>
            <person name="Geller-Mcgrath D.E."/>
            <person name="Sieber C.M.K."/>
            <person name="Emerson J.B."/>
            <person name="Anantharaman K."/>
            <person name="Thomas B.C."/>
            <person name="Malmstrom R."/>
            <person name="Stieglmeier M."/>
            <person name="Klingl A."/>
            <person name="Woyke T."/>
            <person name="Ryan C.M."/>
            <person name="Banfield J.F."/>
        </authorList>
    </citation>
    <scope>NUCLEOTIDE SEQUENCE [LARGE SCALE GENOMIC DNA]</scope>
</reference>
<evidence type="ECO:0000313" key="8">
    <source>
        <dbReference type="Proteomes" id="UP000231466"/>
    </source>
</evidence>
<keyword evidence="2 6" id="KW-0689">Ribosomal protein</keyword>
<dbReference type="PROSITE" id="PS00053">
    <property type="entry name" value="RIBOSOMAL_S8"/>
    <property type="match status" value="1"/>
</dbReference>
<organism evidence="7 8">
    <name type="scientific">Candidatus Colwellbacteria bacterium CG10_big_fil_rev_8_21_14_0_10_42_22</name>
    <dbReference type="NCBI Taxonomy" id="1974540"/>
    <lineage>
        <taxon>Bacteria</taxon>
        <taxon>Candidatus Colwelliibacteriota</taxon>
    </lineage>
</organism>
<dbReference type="AlphaFoldDB" id="A0A2H0VFC0"/>
<protein>
    <recommendedName>
        <fullName evidence="4">Small ribosomal subunit protein uS8</fullName>
    </recommendedName>
    <alternativeName>
        <fullName evidence="5">30S ribosomal protein S8</fullName>
    </alternativeName>
</protein>
<dbReference type="SUPFAM" id="SSF56047">
    <property type="entry name" value="Ribosomal protein S8"/>
    <property type="match status" value="1"/>
</dbReference>
<evidence type="ECO:0000256" key="1">
    <source>
        <dbReference type="ARBA" id="ARBA00006471"/>
    </source>
</evidence>
<keyword evidence="3 6" id="KW-0687">Ribonucleoprotein</keyword>
<evidence type="ECO:0000256" key="2">
    <source>
        <dbReference type="ARBA" id="ARBA00022980"/>
    </source>
</evidence>
<gene>
    <name evidence="7" type="primary">rpsH</name>
    <name evidence="7" type="ORF">COT89_02650</name>
</gene>
<dbReference type="InterPro" id="IPR000630">
    <property type="entry name" value="Ribosomal_uS8"/>
</dbReference>
<dbReference type="GO" id="GO:0005840">
    <property type="term" value="C:ribosome"/>
    <property type="evidence" value="ECO:0007669"/>
    <property type="project" value="UniProtKB-KW"/>
</dbReference>
<dbReference type="Proteomes" id="UP000231466">
    <property type="component" value="Unassembled WGS sequence"/>
</dbReference>
<evidence type="ECO:0000313" key="7">
    <source>
        <dbReference type="EMBL" id="PIR97786.1"/>
    </source>
</evidence>
<evidence type="ECO:0000256" key="5">
    <source>
        <dbReference type="ARBA" id="ARBA00035525"/>
    </source>
</evidence>
<dbReference type="InterPro" id="IPR035987">
    <property type="entry name" value="Ribosomal_uS8_sf"/>
</dbReference>
<dbReference type="NCBIfam" id="NF001109">
    <property type="entry name" value="PRK00136.1"/>
    <property type="match status" value="1"/>
</dbReference>
<evidence type="ECO:0000256" key="4">
    <source>
        <dbReference type="ARBA" id="ARBA00035258"/>
    </source>
</evidence>
<dbReference type="GO" id="GO:1990904">
    <property type="term" value="C:ribonucleoprotein complex"/>
    <property type="evidence" value="ECO:0007669"/>
    <property type="project" value="UniProtKB-KW"/>
</dbReference>
<evidence type="ECO:0000256" key="6">
    <source>
        <dbReference type="RuleBase" id="RU003660"/>
    </source>
</evidence>
<accession>A0A2H0VFC0</accession>
<comment type="caution">
    <text evidence="7">The sequence shown here is derived from an EMBL/GenBank/DDBJ whole genome shotgun (WGS) entry which is preliminary data.</text>
</comment>
<dbReference type="Gene3D" id="3.30.1370.30">
    <property type="match status" value="1"/>
</dbReference>
<dbReference type="EMBL" id="PFAH01000009">
    <property type="protein sequence ID" value="PIR97786.1"/>
    <property type="molecule type" value="Genomic_DNA"/>
</dbReference>
<dbReference type="PANTHER" id="PTHR11758">
    <property type="entry name" value="40S RIBOSOMAL PROTEIN S15A"/>
    <property type="match status" value="1"/>
</dbReference>
<dbReference type="Pfam" id="PF00410">
    <property type="entry name" value="Ribosomal_S8"/>
    <property type="match status" value="1"/>
</dbReference>
<dbReference type="FunFam" id="3.30.1490.10:FF:000001">
    <property type="entry name" value="30S ribosomal protein S8"/>
    <property type="match status" value="1"/>
</dbReference>
<dbReference type="GO" id="GO:0005737">
    <property type="term" value="C:cytoplasm"/>
    <property type="evidence" value="ECO:0007669"/>
    <property type="project" value="UniProtKB-ARBA"/>
</dbReference>
<evidence type="ECO:0000256" key="3">
    <source>
        <dbReference type="ARBA" id="ARBA00023274"/>
    </source>
</evidence>